<sequence>MIVLSTLTTRRHKEMFFSKCTANTKSTKVLETVRPEANQDLANNLDDSQRLNPGPASPVTKPVCVSLFSRDKGCPIMVRFLQSTGLTGFSDSRGSVPAWTLNVLAHACCSDKDVFSVSHLANKSFSVACTQCQYPDEYCTCQ</sequence>
<organism evidence="1 2">
    <name type="scientific">Collichthys lucidus</name>
    <name type="common">Big head croaker</name>
    <name type="synonym">Sciaena lucida</name>
    <dbReference type="NCBI Taxonomy" id="240159"/>
    <lineage>
        <taxon>Eukaryota</taxon>
        <taxon>Metazoa</taxon>
        <taxon>Chordata</taxon>
        <taxon>Craniata</taxon>
        <taxon>Vertebrata</taxon>
        <taxon>Euteleostomi</taxon>
        <taxon>Actinopterygii</taxon>
        <taxon>Neopterygii</taxon>
        <taxon>Teleostei</taxon>
        <taxon>Neoteleostei</taxon>
        <taxon>Acanthomorphata</taxon>
        <taxon>Eupercaria</taxon>
        <taxon>Sciaenidae</taxon>
        <taxon>Collichthys</taxon>
    </lineage>
</organism>
<evidence type="ECO:0000313" key="1">
    <source>
        <dbReference type="EMBL" id="TKS68393.1"/>
    </source>
</evidence>
<reference evidence="1 2" key="1">
    <citation type="submission" date="2019-01" db="EMBL/GenBank/DDBJ databases">
        <title>Genome Assembly of Collichthys lucidus.</title>
        <authorList>
            <person name="Cai M."/>
            <person name="Xiao S."/>
        </authorList>
    </citation>
    <scope>NUCLEOTIDE SEQUENCE [LARGE SCALE GENOMIC DNA]</scope>
    <source>
        <strain evidence="1">JT15FE1705JMU</strain>
        <tissue evidence="1">Muscle</tissue>
    </source>
</reference>
<proteinExistence type="predicted"/>
<gene>
    <name evidence="1" type="ORF">D9C73_002455</name>
</gene>
<protein>
    <submittedName>
        <fullName evidence="1">Uncharacterized protein</fullName>
    </submittedName>
</protein>
<dbReference type="EMBL" id="CM014080">
    <property type="protein sequence ID" value="TKS68393.1"/>
    <property type="molecule type" value="Genomic_DNA"/>
</dbReference>
<accession>A0A4U5U2R3</accession>
<dbReference type="Proteomes" id="UP000298787">
    <property type="component" value="Chromosome 3"/>
</dbReference>
<keyword evidence="2" id="KW-1185">Reference proteome</keyword>
<evidence type="ECO:0000313" key="2">
    <source>
        <dbReference type="Proteomes" id="UP000298787"/>
    </source>
</evidence>
<dbReference type="AlphaFoldDB" id="A0A4U5U2R3"/>
<name>A0A4U5U2R3_COLLU</name>